<feature type="compositionally biased region" description="Low complexity" evidence="1">
    <location>
        <begin position="105"/>
        <end position="147"/>
    </location>
</feature>
<protein>
    <submittedName>
        <fullName evidence="2">Uncharacterized protein</fullName>
    </submittedName>
</protein>
<feature type="region of interest" description="Disordered" evidence="1">
    <location>
        <begin position="88"/>
        <end position="156"/>
    </location>
</feature>
<dbReference type="EMBL" id="SLWQ01000001">
    <property type="protein sequence ID" value="TCO43132.1"/>
    <property type="molecule type" value="Genomic_DNA"/>
</dbReference>
<gene>
    <name evidence="2" type="ORF">EV148_101551</name>
</gene>
<accession>A0A4R2IG04</accession>
<evidence type="ECO:0000313" key="2">
    <source>
        <dbReference type="EMBL" id="TCO43132.1"/>
    </source>
</evidence>
<keyword evidence="3" id="KW-1185">Reference proteome</keyword>
<evidence type="ECO:0000313" key="3">
    <source>
        <dbReference type="Proteomes" id="UP000294862"/>
    </source>
</evidence>
<dbReference type="RefSeq" id="WP_131993077.1">
    <property type="nucleotide sequence ID" value="NZ_SLWQ01000001.1"/>
</dbReference>
<feature type="compositionally biased region" description="Pro residues" evidence="1">
    <location>
        <begin position="88"/>
        <end position="104"/>
    </location>
</feature>
<reference evidence="2 3" key="1">
    <citation type="journal article" date="2015" name="Stand. Genomic Sci.">
        <title>Genomic Encyclopedia of Bacterial and Archaeal Type Strains, Phase III: the genomes of soil and plant-associated and newly described type strains.</title>
        <authorList>
            <person name="Whitman W.B."/>
            <person name="Woyke T."/>
            <person name="Klenk H.P."/>
            <person name="Zhou Y."/>
            <person name="Lilburn T.G."/>
            <person name="Beck B.J."/>
            <person name="De Vos P."/>
            <person name="Vandamme P."/>
            <person name="Eisen J.A."/>
            <person name="Garrity G."/>
            <person name="Hugenholtz P."/>
            <person name="Kyrpides N.C."/>
        </authorList>
    </citation>
    <scope>NUCLEOTIDE SEQUENCE [LARGE SCALE GENOMIC DNA]</scope>
    <source>
        <strain evidence="2 3">A3</strain>
    </source>
</reference>
<proteinExistence type="predicted"/>
<name>A0A4R2IG04_9GAMM</name>
<feature type="region of interest" description="Disordered" evidence="1">
    <location>
        <begin position="33"/>
        <end position="76"/>
    </location>
</feature>
<evidence type="ECO:0000256" key="1">
    <source>
        <dbReference type="SAM" id="MobiDB-lite"/>
    </source>
</evidence>
<feature type="region of interest" description="Disordered" evidence="1">
    <location>
        <begin position="178"/>
        <end position="208"/>
    </location>
</feature>
<sequence>MQRQTVLVVAAVVAAMATAWWLWPLQPIRSQPLASRPAPAPEPPPPPAAPAPSSVTRVAAVESSAAPPPAELPPSAVKPVEAAVQVAPPAPAPAPAPSPTPPAQAPVADAPTAPAQAEPEAQAPPDAADATPGADAEEPSAIPPSADDAGDGGAAEAPATIDEDHAIDLFAERMAALEQAGDGEEEGESRDAAMQKEFDGRGDGGDDAATRARELRGHLQAWVAELPSDPPHDVLLASVECRTGSCRVLLAEGGVDLSGQPETPGSAAVNALQASFLALRSAEWWTSLQLGEASLSMHAADPATAPGYVLWTIYIGVAT</sequence>
<feature type="compositionally biased region" description="Basic and acidic residues" evidence="1">
    <location>
        <begin position="189"/>
        <end position="208"/>
    </location>
</feature>
<dbReference type="Proteomes" id="UP000294862">
    <property type="component" value="Unassembled WGS sequence"/>
</dbReference>
<organism evidence="2 3">
    <name type="scientific">Dokdonella fugitiva</name>
    <dbReference type="NCBI Taxonomy" id="328517"/>
    <lineage>
        <taxon>Bacteria</taxon>
        <taxon>Pseudomonadati</taxon>
        <taxon>Pseudomonadota</taxon>
        <taxon>Gammaproteobacteria</taxon>
        <taxon>Lysobacterales</taxon>
        <taxon>Rhodanobacteraceae</taxon>
        <taxon>Dokdonella</taxon>
    </lineage>
</organism>
<feature type="compositionally biased region" description="Pro residues" evidence="1">
    <location>
        <begin position="38"/>
        <end position="50"/>
    </location>
</feature>
<dbReference type="AlphaFoldDB" id="A0A4R2IG04"/>
<comment type="caution">
    <text evidence="2">The sequence shown here is derived from an EMBL/GenBank/DDBJ whole genome shotgun (WGS) entry which is preliminary data.</text>
</comment>